<evidence type="ECO:0000256" key="1">
    <source>
        <dbReference type="SAM" id="MobiDB-lite"/>
    </source>
</evidence>
<proteinExistence type="predicted"/>
<evidence type="ECO:0000259" key="2">
    <source>
        <dbReference type="Pfam" id="PF10593"/>
    </source>
</evidence>
<keyword evidence="4" id="KW-1185">Reference proteome</keyword>
<dbReference type="Pfam" id="PF10593">
    <property type="entry name" value="Z1"/>
    <property type="match status" value="1"/>
</dbReference>
<dbReference type="InterPro" id="IPR027417">
    <property type="entry name" value="P-loop_NTPase"/>
</dbReference>
<accession>A0A1G6PCE9</accession>
<gene>
    <name evidence="3" type="ORF">SAMN05660690_2514</name>
</gene>
<dbReference type="AlphaFoldDB" id="A0A1G6PCE9"/>
<organism evidence="3 4">
    <name type="scientific">Geodermatophilus telluris</name>
    <dbReference type="NCBI Taxonomy" id="1190417"/>
    <lineage>
        <taxon>Bacteria</taxon>
        <taxon>Bacillati</taxon>
        <taxon>Actinomycetota</taxon>
        <taxon>Actinomycetes</taxon>
        <taxon>Geodermatophilales</taxon>
        <taxon>Geodermatophilaceae</taxon>
        <taxon>Geodermatophilus</taxon>
    </lineage>
</organism>
<evidence type="ECO:0000313" key="3">
    <source>
        <dbReference type="EMBL" id="SDC77930.1"/>
    </source>
</evidence>
<name>A0A1G6PCE9_9ACTN</name>
<protein>
    <submittedName>
        <fullName evidence="3">Z1 domain-containing protein</fullName>
    </submittedName>
</protein>
<feature type="domain" description="Putative endonuclease Z1" evidence="2">
    <location>
        <begin position="407"/>
        <end position="631"/>
    </location>
</feature>
<feature type="region of interest" description="Disordered" evidence="1">
    <location>
        <begin position="1"/>
        <end position="28"/>
    </location>
</feature>
<reference evidence="4" key="1">
    <citation type="submission" date="2016-10" db="EMBL/GenBank/DDBJ databases">
        <authorList>
            <person name="Varghese N."/>
            <person name="Submissions S."/>
        </authorList>
    </citation>
    <scope>NUCLEOTIDE SEQUENCE [LARGE SCALE GENOMIC DNA]</scope>
    <source>
        <strain evidence="4">DSM 45421</strain>
    </source>
</reference>
<dbReference type="SUPFAM" id="SSF52540">
    <property type="entry name" value="P-loop containing nucleoside triphosphate hydrolases"/>
    <property type="match status" value="1"/>
</dbReference>
<dbReference type="STRING" id="1190417.SAMN05660690_2514"/>
<feature type="compositionally biased region" description="Polar residues" evidence="1">
    <location>
        <begin position="18"/>
        <end position="28"/>
    </location>
</feature>
<sequence>MGTLRNTSPVVPAKRRSPTQGTDSSAYPLQSIANEGDSVTAGSGEQVDHLYKVFQQFTQSMTPHDAVKNLQMFGADESIIRAVRERHDAESLRIRNLDEPSSVFLDGRQTWYTGPDMDNDRNWPALIASLRHKGFGDENIEAIDKSSTKVVALLEHPKQAAFRTRGLVVGFVQSGKTTNFTAVMAKAADRGYKLFIVLSGIHNTLRRQTQIRLVKDLVESNPGQWHQVTSETHDFRPPPNPKAFFASTDQCLLLVVKKNAAVLRKLRTWLSKAGEYLENCPTLIIDDEADQSTVATAKINPLLFDVLSKFPKVGYVGYTATPFANLLIDPSVEEDFYPRDFIVNLPQPVGYHGTEVLFGRELLDGEDPADLPGGHDMVRIVHDDEVDDLKPRNKKEAATFQPAVTRSLQAAVEWFWLATAARRARGRGNPHSTMLVHTTTETVVHEAFKEPLLHLRSSIAERLDKNDARTLDRLRATWERETRLVPAADFAEDKVAFDVLLQHLPKVVRETKIIVDNYRSTDRLNYEAGPVTAIAIGGNTLSRGLTLEGLVSSLFVRAVSAYDTLLQMGRWFGYRDGYGDLPRIWMTEELAEWFSHLATVEADMRRDIDRYMHNPAETPMTFAVRIRSHPKMAITNKAKMKSAILSHAAYGGTLVESRFFDVTPEGKARLAENAAAARSLLHDARRHGVRAEPPRPETALFTQVPHDDIAAFLRSYEFNERSSDAHRGRLLDYISRRARKGALKQWSVAVVGNSLAGATTDRCSLGADIEVRMVKRARLGHESELDPESESVFDGVADIKTLSSRRDETIDLDVTGKELGSRERILALRDDQRPDQGLLLIYPIEPESKTGKGGRLPLDAPTDDVVIGVALVFPKPRPGTSDSDVEYWSADLSGVVVEEEDLSVLDQDDEAA</sequence>
<dbReference type="InterPro" id="IPR018310">
    <property type="entry name" value="Put_endonuclease_Z1-dom"/>
</dbReference>
<dbReference type="Proteomes" id="UP000199416">
    <property type="component" value="Unassembled WGS sequence"/>
</dbReference>
<evidence type="ECO:0000313" key="4">
    <source>
        <dbReference type="Proteomes" id="UP000199416"/>
    </source>
</evidence>
<dbReference type="EMBL" id="FMZF01000003">
    <property type="protein sequence ID" value="SDC77930.1"/>
    <property type="molecule type" value="Genomic_DNA"/>
</dbReference>